<evidence type="ECO:0000259" key="2">
    <source>
        <dbReference type="Pfam" id="PF13349"/>
    </source>
</evidence>
<accession>A0A4P9VYC2</accession>
<name>A0A4P9VYC2_9FUNG</name>
<proteinExistence type="predicted"/>
<dbReference type="Proteomes" id="UP000269721">
    <property type="component" value="Unassembled WGS sequence"/>
</dbReference>
<dbReference type="Pfam" id="PF13349">
    <property type="entry name" value="DUF4097"/>
    <property type="match status" value="1"/>
</dbReference>
<sequence length="401" mass="41020">MGRLSFFPTGAILILAPVALAQQFGQCSSTPQIVAAPITNSVALAGFSGVTITEVIPTIGGRATRAALTSPYPHTIQIFNNGPGTYVFRNYCHRFLGADRARCFLLHRCGRHDPSRRPLRRDPRLNGHHRHHLNIPNSINSPSCVQTLIRIVYPSTALTLPRLSASSFISNIYLSVDATLASLDLSANASNIISTAPLTVQSTATFASTSGKINTGPSVTADTLLIGSTFGDIAFDNAKFTTANISATAGHVASAYVDVARSLTVGTTAGTVTLAGVDVGAGTALAIGTTAGDVKVTLSAKTYEGGHCGARSGGGASLVVVATVVDVSVDVGQVAPGGRTSSAAEEGAVWFGPENPTGIAFAQRTAGPVSTGQLPGFALRSGSAGRWKLAGSALGHVSAIV</sequence>
<protein>
    <recommendedName>
        <fullName evidence="2">DUF4097 domain-containing protein</fullName>
    </recommendedName>
</protein>
<reference evidence="4" key="1">
    <citation type="journal article" date="2018" name="Nat. Microbiol.">
        <title>Leveraging single-cell genomics to expand the fungal tree of life.</title>
        <authorList>
            <person name="Ahrendt S.R."/>
            <person name="Quandt C.A."/>
            <person name="Ciobanu D."/>
            <person name="Clum A."/>
            <person name="Salamov A."/>
            <person name="Andreopoulos B."/>
            <person name="Cheng J.F."/>
            <person name="Woyke T."/>
            <person name="Pelin A."/>
            <person name="Henrissat B."/>
            <person name="Reynolds N.K."/>
            <person name="Benny G.L."/>
            <person name="Smith M.E."/>
            <person name="James T.Y."/>
            <person name="Grigoriev I.V."/>
        </authorList>
    </citation>
    <scope>NUCLEOTIDE SEQUENCE [LARGE SCALE GENOMIC DNA]</scope>
</reference>
<feature type="signal peptide" evidence="1">
    <location>
        <begin position="1"/>
        <end position="21"/>
    </location>
</feature>
<dbReference type="EMBL" id="KZ999752">
    <property type="protein sequence ID" value="RKO84769.1"/>
    <property type="molecule type" value="Genomic_DNA"/>
</dbReference>
<feature type="chain" id="PRO_5020616860" description="DUF4097 domain-containing protein" evidence="1">
    <location>
        <begin position="22"/>
        <end position="401"/>
    </location>
</feature>
<organism evidence="3 4">
    <name type="scientific">Blyttiomyces helicus</name>
    <dbReference type="NCBI Taxonomy" id="388810"/>
    <lineage>
        <taxon>Eukaryota</taxon>
        <taxon>Fungi</taxon>
        <taxon>Fungi incertae sedis</taxon>
        <taxon>Chytridiomycota</taxon>
        <taxon>Chytridiomycota incertae sedis</taxon>
        <taxon>Chytridiomycetes</taxon>
        <taxon>Chytridiomycetes incertae sedis</taxon>
        <taxon>Blyttiomyces</taxon>
    </lineage>
</organism>
<evidence type="ECO:0000313" key="3">
    <source>
        <dbReference type="EMBL" id="RKO84769.1"/>
    </source>
</evidence>
<feature type="domain" description="DUF4097" evidence="2">
    <location>
        <begin position="162"/>
        <end position="301"/>
    </location>
</feature>
<dbReference type="AlphaFoldDB" id="A0A4P9VYC2"/>
<gene>
    <name evidence="3" type="ORF">BDK51DRAFT_49052</name>
</gene>
<evidence type="ECO:0000313" key="4">
    <source>
        <dbReference type="Proteomes" id="UP000269721"/>
    </source>
</evidence>
<keyword evidence="4" id="KW-1185">Reference proteome</keyword>
<dbReference type="InterPro" id="IPR025164">
    <property type="entry name" value="Toastrack_DUF4097"/>
</dbReference>
<keyword evidence="1" id="KW-0732">Signal</keyword>
<evidence type="ECO:0000256" key="1">
    <source>
        <dbReference type="SAM" id="SignalP"/>
    </source>
</evidence>